<organism evidence="5 6">
    <name type="scientific">Zobellella endophytica</name>
    <dbReference type="NCBI Taxonomy" id="2116700"/>
    <lineage>
        <taxon>Bacteria</taxon>
        <taxon>Pseudomonadati</taxon>
        <taxon>Pseudomonadota</taxon>
        <taxon>Gammaproteobacteria</taxon>
        <taxon>Aeromonadales</taxon>
        <taxon>Aeromonadaceae</taxon>
        <taxon>Zobellella</taxon>
    </lineage>
</organism>
<dbReference type="InterPro" id="IPR013766">
    <property type="entry name" value="Thioredoxin_domain"/>
</dbReference>
<dbReference type="PANTHER" id="PTHR42852:SF17">
    <property type="entry name" value="THIOREDOXIN-LIKE PROTEIN HI_1115"/>
    <property type="match status" value="1"/>
</dbReference>
<accession>A0A2P7R3P2</accession>
<gene>
    <name evidence="5" type="ORF">C7H85_12705</name>
</gene>
<dbReference type="Gene3D" id="3.40.30.10">
    <property type="entry name" value="Glutaredoxin"/>
    <property type="match status" value="1"/>
</dbReference>
<proteinExistence type="predicted"/>
<evidence type="ECO:0000259" key="4">
    <source>
        <dbReference type="PROSITE" id="PS51352"/>
    </source>
</evidence>
<evidence type="ECO:0000256" key="1">
    <source>
        <dbReference type="ARBA" id="ARBA00004196"/>
    </source>
</evidence>
<dbReference type="AlphaFoldDB" id="A0A2P7R3P2"/>
<dbReference type="GO" id="GO:0017004">
    <property type="term" value="P:cytochrome complex assembly"/>
    <property type="evidence" value="ECO:0007669"/>
    <property type="project" value="UniProtKB-KW"/>
</dbReference>
<comment type="caution">
    <text evidence="5">The sequence shown here is derived from an EMBL/GenBank/DDBJ whole genome shotgun (WGS) entry which is preliminary data.</text>
</comment>
<dbReference type="RefSeq" id="WP_106730078.1">
    <property type="nucleotide sequence ID" value="NZ_PXYG01000005.1"/>
</dbReference>
<dbReference type="PANTHER" id="PTHR42852">
    <property type="entry name" value="THIOL:DISULFIDE INTERCHANGE PROTEIN DSBE"/>
    <property type="match status" value="1"/>
</dbReference>
<keyword evidence="6" id="KW-1185">Reference proteome</keyword>
<keyword evidence="3" id="KW-0676">Redox-active center</keyword>
<dbReference type="CDD" id="cd03011">
    <property type="entry name" value="TlpA_like_ScsD_MtbDsbE"/>
    <property type="match status" value="1"/>
</dbReference>
<name>A0A2P7R3P2_9GAMM</name>
<dbReference type="SUPFAM" id="SSF52833">
    <property type="entry name" value="Thioredoxin-like"/>
    <property type="match status" value="1"/>
</dbReference>
<dbReference type="InterPro" id="IPR017937">
    <property type="entry name" value="Thioredoxin_CS"/>
</dbReference>
<feature type="domain" description="Thioredoxin" evidence="4">
    <location>
        <begin position="32"/>
        <end position="166"/>
    </location>
</feature>
<sequence length="174" mass="19012">MRCPWRRPARGLAYLLLLAAVVGAVDLWRGRALPTEAVALGSLTTLEGKTLDLVALSRERPVLVYIWASWCGACRFVSPMVDLVGEPVVSIAIASGSDDRVAGYMAQHGHDFAVVNDEHNILARRLGIQATPTLLVASQGELKYATTGFTTLPGMYLRLWLAKIRSWGLGYYIV</sequence>
<evidence type="ECO:0000313" key="6">
    <source>
        <dbReference type="Proteomes" id="UP000240243"/>
    </source>
</evidence>
<dbReference type="Proteomes" id="UP000240243">
    <property type="component" value="Unassembled WGS sequence"/>
</dbReference>
<dbReference type="InterPro" id="IPR036249">
    <property type="entry name" value="Thioredoxin-like_sf"/>
</dbReference>
<dbReference type="GO" id="GO:0015036">
    <property type="term" value="F:disulfide oxidoreductase activity"/>
    <property type="evidence" value="ECO:0007669"/>
    <property type="project" value="UniProtKB-ARBA"/>
</dbReference>
<dbReference type="OrthoDB" id="9796554at2"/>
<dbReference type="EMBL" id="PXYG01000005">
    <property type="protein sequence ID" value="PSJ44827.1"/>
    <property type="molecule type" value="Genomic_DNA"/>
</dbReference>
<dbReference type="Pfam" id="PF08534">
    <property type="entry name" value="Redoxin"/>
    <property type="match status" value="1"/>
</dbReference>
<reference evidence="5 6" key="1">
    <citation type="submission" date="2018-03" db="EMBL/GenBank/DDBJ databases">
        <title>The draft genome of Zobellella sp. 59N8.</title>
        <authorList>
            <person name="Liu L."/>
            <person name="Li L."/>
            <person name="Zhang X."/>
            <person name="Liang L."/>
            <person name="Wang T."/>
        </authorList>
    </citation>
    <scope>NUCLEOTIDE SEQUENCE [LARGE SCALE GENOMIC DNA]</scope>
    <source>
        <strain evidence="5 6">59N8</strain>
    </source>
</reference>
<evidence type="ECO:0000256" key="3">
    <source>
        <dbReference type="ARBA" id="ARBA00023284"/>
    </source>
</evidence>
<dbReference type="InterPro" id="IPR050553">
    <property type="entry name" value="Thioredoxin_ResA/DsbE_sf"/>
</dbReference>
<comment type="subcellular location">
    <subcellularLocation>
        <location evidence="1">Cell envelope</location>
    </subcellularLocation>
</comment>
<protein>
    <submittedName>
        <fullName evidence="5">Protein disulfide oxidoreductase</fullName>
    </submittedName>
</protein>
<evidence type="ECO:0000256" key="2">
    <source>
        <dbReference type="ARBA" id="ARBA00022748"/>
    </source>
</evidence>
<dbReference type="PROSITE" id="PS51352">
    <property type="entry name" value="THIOREDOXIN_2"/>
    <property type="match status" value="1"/>
</dbReference>
<dbReference type="InterPro" id="IPR013740">
    <property type="entry name" value="Redoxin"/>
</dbReference>
<evidence type="ECO:0000313" key="5">
    <source>
        <dbReference type="EMBL" id="PSJ44827.1"/>
    </source>
</evidence>
<dbReference type="GO" id="GO:0030313">
    <property type="term" value="C:cell envelope"/>
    <property type="evidence" value="ECO:0007669"/>
    <property type="project" value="UniProtKB-SubCell"/>
</dbReference>
<dbReference type="PROSITE" id="PS00194">
    <property type="entry name" value="THIOREDOXIN_1"/>
    <property type="match status" value="1"/>
</dbReference>
<keyword evidence="2" id="KW-0201">Cytochrome c-type biogenesis</keyword>